<sequence length="569" mass="63321">MRAEKIRKYRPYPTVDLPDRAWPGRTITTAPAWCSVDLRDGNQALIQPMNLDEKLEMFQLLLDIGFKEIEVGFPAAAKVEYDFLRLLIEERRIPEGVMPQVLTQAREHLIRRTFDSIAGARAAVVHLYNSTSTLQREVVFRKGKKEIIDLAVYGARLVQQQARDSDVQVHYEYSPESFTGTELDYALEICEAVLDVWQPTQENPVIINLPATVEMSTPNVYADRIEWFCRHLKDRGRVIMSLHAHNDRGEAVAATELALMAGADRVEGTLFGNGERTGNVDILTLALNMATQGVDPGLDFSDINHVIEVYERCTRLQVPPRHPYAGELVYTAFSGSHQDAINKGMTAHEHSESGLWAVPYLPVDPQDLGRTYESIIRINSQSGKGGAAYIMEREFGFRLPKDMHPEFGRIVQAATDASGLELSPAMLYSIFEQNYLSVRNAATGYCLKAFEVLKRHIDHSEKDSLAEIAAVLAWGGKERRIQAEGNGPLDAFCSALHENLHLDFTLHSYHEHALTRGSSSKAVSYIEITAGDGSSYWGAAVHSDIIVASIKALLSAINRSRAAEAGEEA</sequence>
<evidence type="ECO:0000256" key="4">
    <source>
        <dbReference type="ARBA" id="ARBA00012973"/>
    </source>
</evidence>
<dbReference type="Pfam" id="PF00682">
    <property type="entry name" value="HMGL-like"/>
    <property type="match status" value="1"/>
</dbReference>
<name>A0A2L1GRR7_9BACT</name>
<comment type="subunit">
    <text evidence="10">Homodimer.</text>
</comment>
<dbReference type="Pfam" id="PF08502">
    <property type="entry name" value="LeuA_dimer"/>
    <property type="match status" value="1"/>
</dbReference>
<feature type="binding site" evidence="10">
    <location>
        <position position="243"/>
    </location>
    <ligand>
        <name>Mg(2+)</name>
        <dbReference type="ChEBI" id="CHEBI:18420"/>
    </ligand>
</feature>
<evidence type="ECO:0000256" key="7">
    <source>
        <dbReference type="ARBA" id="ARBA00022679"/>
    </source>
</evidence>
<keyword evidence="13" id="KW-1185">Reference proteome</keyword>
<evidence type="ECO:0000313" key="12">
    <source>
        <dbReference type="EMBL" id="AVD72314.1"/>
    </source>
</evidence>
<reference evidence="12 13" key="1">
    <citation type="journal article" date="2018" name="MBio">
        <title>Insights into the evolution of host association through the isolation and characterization of a novel human periodontal pathobiont, Desulfobulbus oralis.</title>
        <authorList>
            <person name="Cross K.L."/>
            <person name="Chirania P."/>
            <person name="Xiong W."/>
            <person name="Beall C.J."/>
            <person name="Elkins J.G."/>
            <person name="Giannone R.J."/>
            <person name="Griffen A.L."/>
            <person name="Guss A.M."/>
            <person name="Hettich R.L."/>
            <person name="Joshi S.S."/>
            <person name="Mokrzan E.M."/>
            <person name="Martin R.K."/>
            <person name="Zhulin I.B."/>
            <person name="Leys E.J."/>
            <person name="Podar M."/>
        </authorList>
    </citation>
    <scope>NUCLEOTIDE SEQUENCE [LARGE SCALE GENOMIC DNA]</scope>
    <source>
        <strain evidence="12 13">ORNL</strain>
    </source>
</reference>
<evidence type="ECO:0000256" key="6">
    <source>
        <dbReference type="ARBA" id="ARBA00022605"/>
    </source>
</evidence>
<dbReference type="OrthoDB" id="9803573at2"/>
<evidence type="ECO:0000256" key="10">
    <source>
        <dbReference type="HAMAP-Rule" id="MF_00572"/>
    </source>
</evidence>
<feature type="binding site" evidence="10">
    <location>
        <position position="245"/>
    </location>
    <ligand>
        <name>Mg(2+)</name>
        <dbReference type="ChEBI" id="CHEBI:18420"/>
    </ligand>
</feature>
<evidence type="ECO:0000256" key="9">
    <source>
        <dbReference type="ARBA" id="ARBA00023304"/>
    </source>
</evidence>
<dbReference type="GO" id="GO:0003985">
    <property type="term" value="F:acetyl-CoA C-acetyltransferase activity"/>
    <property type="evidence" value="ECO:0007669"/>
    <property type="project" value="UniProtKB-UniRule"/>
</dbReference>
<comment type="subcellular location">
    <subcellularLocation>
        <location evidence="10">Cytoplasm</location>
    </subcellularLocation>
</comment>
<protein>
    <recommendedName>
        <fullName evidence="4 10">2-isopropylmalate synthase</fullName>
        <ecNumber evidence="4 10">2.3.3.13</ecNumber>
    </recommendedName>
    <alternativeName>
        <fullName evidence="10">Alpha-IPM synthase</fullName>
    </alternativeName>
    <alternativeName>
        <fullName evidence="10">Alpha-isopropylmalate synthase</fullName>
    </alternativeName>
</protein>
<dbReference type="PROSITE" id="PS50991">
    <property type="entry name" value="PYR_CT"/>
    <property type="match status" value="1"/>
</dbReference>
<dbReference type="GO" id="GO:0003852">
    <property type="term" value="F:2-isopropylmalate synthase activity"/>
    <property type="evidence" value="ECO:0007669"/>
    <property type="project" value="UniProtKB-UniRule"/>
</dbReference>
<feature type="binding site" evidence="10">
    <location>
        <position position="40"/>
    </location>
    <ligand>
        <name>Mg(2+)</name>
        <dbReference type="ChEBI" id="CHEBI:18420"/>
    </ligand>
</feature>
<dbReference type="InterPro" id="IPR013709">
    <property type="entry name" value="2-isopropylmalate_synth_dimer"/>
</dbReference>
<keyword evidence="7 10" id="KW-0808">Transferase</keyword>
<dbReference type="InterPro" id="IPR000891">
    <property type="entry name" value="PYR_CT"/>
</dbReference>
<dbReference type="Gene3D" id="3.20.20.70">
    <property type="entry name" value="Aldolase class I"/>
    <property type="match status" value="1"/>
</dbReference>
<dbReference type="InterPro" id="IPR054692">
    <property type="entry name" value="LeuA-like_post-cat"/>
</dbReference>
<dbReference type="AlphaFoldDB" id="A0A2L1GRR7"/>
<feature type="domain" description="Pyruvate carboxyltransferase" evidence="11">
    <location>
        <begin position="31"/>
        <end position="304"/>
    </location>
</feature>
<keyword evidence="10" id="KW-0963">Cytoplasm</keyword>
<comment type="similarity">
    <text evidence="3 10">Belongs to the alpha-IPM synthase/homocitrate synthase family. LeuA type 2 subfamily.</text>
</comment>
<comment type="catalytic activity">
    <reaction evidence="1 10">
        <text>3-methyl-2-oxobutanoate + acetyl-CoA + H2O = (2S)-2-isopropylmalate + CoA + H(+)</text>
        <dbReference type="Rhea" id="RHEA:21524"/>
        <dbReference type="ChEBI" id="CHEBI:1178"/>
        <dbReference type="ChEBI" id="CHEBI:11851"/>
        <dbReference type="ChEBI" id="CHEBI:15377"/>
        <dbReference type="ChEBI" id="CHEBI:15378"/>
        <dbReference type="ChEBI" id="CHEBI:57287"/>
        <dbReference type="ChEBI" id="CHEBI:57288"/>
        <dbReference type="EC" id="2.3.3.13"/>
    </reaction>
</comment>
<dbReference type="PANTHER" id="PTHR46911">
    <property type="match status" value="1"/>
</dbReference>
<dbReference type="InterPro" id="IPR013785">
    <property type="entry name" value="Aldolase_TIM"/>
</dbReference>
<keyword evidence="10" id="KW-0460">Magnesium</keyword>
<evidence type="ECO:0000259" key="11">
    <source>
        <dbReference type="PROSITE" id="PS50991"/>
    </source>
</evidence>
<feature type="binding site" evidence="10">
    <location>
        <position position="279"/>
    </location>
    <ligand>
        <name>Mg(2+)</name>
        <dbReference type="ChEBI" id="CHEBI:18420"/>
    </ligand>
</feature>
<dbReference type="CDD" id="cd07942">
    <property type="entry name" value="DRE_TIM_LeuA"/>
    <property type="match status" value="1"/>
</dbReference>
<dbReference type="GO" id="GO:0009098">
    <property type="term" value="P:L-leucine biosynthetic process"/>
    <property type="evidence" value="ECO:0007669"/>
    <property type="project" value="UniProtKB-UniRule"/>
</dbReference>
<evidence type="ECO:0000256" key="2">
    <source>
        <dbReference type="ARBA" id="ARBA00004689"/>
    </source>
</evidence>
<evidence type="ECO:0000256" key="3">
    <source>
        <dbReference type="ARBA" id="ARBA00009767"/>
    </source>
</evidence>
<dbReference type="GO" id="GO:0000287">
    <property type="term" value="F:magnesium ion binding"/>
    <property type="evidence" value="ECO:0007669"/>
    <property type="project" value="UniProtKB-UniRule"/>
</dbReference>
<dbReference type="EMBL" id="CP021255">
    <property type="protein sequence ID" value="AVD72314.1"/>
    <property type="molecule type" value="Genomic_DNA"/>
</dbReference>
<keyword evidence="8 10" id="KW-0479">Metal-binding</keyword>
<dbReference type="RefSeq" id="WP_104937521.1">
    <property type="nucleotide sequence ID" value="NZ_CP021255.1"/>
</dbReference>
<keyword evidence="5 10" id="KW-0432">Leucine biosynthesis</keyword>
<dbReference type="HAMAP" id="MF_00572">
    <property type="entry name" value="LeuA_type2"/>
    <property type="match status" value="1"/>
</dbReference>
<organism evidence="12 13">
    <name type="scientific">Desulfobulbus oralis</name>
    <dbReference type="NCBI Taxonomy" id="1986146"/>
    <lineage>
        <taxon>Bacteria</taxon>
        <taxon>Pseudomonadati</taxon>
        <taxon>Thermodesulfobacteriota</taxon>
        <taxon>Desulfobulbia</taxon>
        <taxon>Desulfobulbales</taxon>
        <taxon>Desulfobulbaceae</taxon>
        <taxon>Desulfobulbus</taxon>
    </lineage>
</organism>
<evidence type="ECO:0000256" key="5">
    <source>
        <dbReference type="ARBA" id="ARBA00022430"/>
    </source>
</evidence>
<proteinExistence type="inferred from homology"/>
<dbReference type="SUPFAM" id="SSF110921">
    <property type="entry name" value="2-isopropylmalate synthase LeuA, allosteric (dimerisation) domain"/>
    <property type="match status" value="1"/>
</dbReference>
<dbReference type="SUPFAM" id="SSF51569">
    <property type="entry name" value="Aldolase"/>
    <property type="match status" value="1"/>
</dbReference>
<evidence type="ECO:0000256" key="1">
    <source>
        <dbReference type="ARBA" id="ARBA00000064"/>
    </source>
</evidence>
<dbReference type="InterPro" id="IPR036230">
    <property type="entry name" value="LeuA_allosteric_dom_sf"/>
</dbReference>
<dbReference type="EC" id="2.3.3.13" evidence="4 10"/>
<comment type="cofactor">
    <cofactor evidence="10">
        <name>Mg(2+)</name>
        <dbReference type="ChEBI" id="CHEBI:18420"/>
    </cofactor>
</comment>
<dbReference type="Gene3D" id="3.30.160.270">
    <property type="match status" value="1"/>
</dbReference>
<keyword evidence="9 10" id="KW-0100">Branched-chain amino acid biosynthesis</keyword>
<keyword evidence="6 10" id="KW-0028">Amino-acid biosynthesis</keyword>
<evidence type="ECO:0000313" key="13">
    <source>
        <dbReference type="Proteomes" id="UP000239867"/>
    </source>
</evidence>
<dbReference type="PANTHER" id="PTHR46911:SF1">
    <property type="entry name" value="2-ISOPROPYLMALATE SYNTHASE"/>
    <property type="match status" value="1"/>
</dbReference>
<dbReference type="Pfam" id="PF22615">
    <property type="entry name" value="IPMS_D2"/>
    <property type="match status" value="1"/>
</dbReference>
<feature type="region of interest" description="Regulatory domain" evidence="10">
    <location>
        <begin position="438"/>
        <end position="569"/>
    </location>
</feature>
<gene>
    <name evidence="10" type="primary">leuA</name>
    <name evidence="12" type="ORF">CAY53_09210</name>
</gene>
<dbReference type="InterPro" id="IPR039371">
    <property type="entry name" value="LeuA_N_DRE-TIM"/>
</dbReference>
<dbReference type="PROSITE" id="PS00816">
    <property type="entry name" value="AIPM_HOMOCIT_SYNTH_2"/>
    <property type="match status" value="1"/>
</dbReference>
<dbReference type="GO" id="GO:0005737">
    <property type="term" value="C:cytoplasm"/>
    <property type="evidence" value="ECO:0007669"/>
    <property type="project" value="UniProtKB-SubCell"/>
</dbReference>
<dbReference type="Proteomes" id="UP000239867">
    <property type="component" value="Chromosome"/>
</dbReference>
<evidence type="ECO:0000256" key="8">
    <source>
        <dbReference type="ARBA" id="ARBA00022723"/>
    </source>
</evidence>
<dbReference type="NCBIfam" id="NF002991">
    <property type="entry name" value="PRK03739.1"/>
    <property type="match status" value="1"/>
</dbReference>
<dbReference type="InterPro" id="IPR002034">
    <property type="entry name" value="AIPM/Hcit_synth_CS"/>
</dbReference>
<dbReference type="NCBIfam" id="TIGR00970">
    <property type="entry name" value="leuA_yeast"/>
    <property type="match status" value="1"/>
</dbReference>
<dbReference type="KEGG" id="deo:CAY53_09210"/>
<accession>A0A2L1GRR7</accession>
<dbReference type="SUPFAM" id="SSF89000">
    <property type="entry name" value="post-HMGL domain-like"/>
    <property type="match status" value="1"/>
</dbReference>
<dbReference type="PROSITE" id="PS00815">
    <property type="entry name" value="AIPM_HOMOCIT_SYNTH_1"/>
    <property type="match status" value="1"/>
</dbReference>
<comment type="function">
    <text evidence="10">Catalyzes the condensation of the acetyl group of acetyl-CoA with 3-methyl-2-oxobutanoate (2-ketoisovalerate) to form 3-carboxy-3-hydroxy-4-methylpentanoate (2-isopropylmalate).</text>
</comment>
<dbReference type="InterPro" id="IPR005668">
    <property type="entry name" value="IPM_Synthase"/>
</dbReference>
<dbReference type="SMART" id="SM00917">
    <property type="entry name" value="LeuA_dimer"/>
    <property type="match status" value="1"/>
</dbReference>
<dbReference type="UniPathway" id="UPA00048">
    <property type="reaction ID" value="UER00070"/>
</dbReference>
<comment type="pathway">
    <text evidence="2 10">Amino-acid biosynthesis; L-leucine biosynthesis; L-leucine from 3-methyl-2-oxobutanoate: step 1/4.</text>
</comment>